<gene>
    <name evidence="2" type="ORF">GCM10012278_24560</name>
</gene>
<proteinExistence type="predicted"/>
<sequence length="90" mass="9395">MAGAEDAGADEGGADEAGAGAAGSASVMTMDLPQADAPSTPTAQATERTTRFARARTRDLFRLKVTLYTRSRTDARFIGVRHPPADPVFA</sequence>
<reference evidence="2" key="2">
    <citation type="submission" date="2020-09" db="EMBL/GenBank/DDBJ databases">
        <authorList>
            <person name="Sun Q."/>
            <person name="Zhou Y."/>
        </authorList>
    </citation>
    <scope>NUCLEOTIDE SEQUENCE</scope>
    <source>
        <strain evidence="2">CGMCC 4.7430</strain>
    </source>
</reference>
<evidence type="ECO:0000313" key="3">
    <source>
        <dbReference type="Proteomes" id="UP000660745"/>
    </source>
</evidence>
<evidence type="ECO:0000313" key="2">
    <source>
        <dbReference type="EMBL" id="GGP05356.1"/>
    </source>
</evidence>
<dbReference type="AlphaFoldDB" id="A0A918A2M8"/>
<dbReference type="Proteomes" id="UP000660745">
    <property type="component" value="Unassembled WGS sequence"/>
</dbReference>
<comment type="caution">
    <text evidence="2">The sequence shown here is derived from an EMBL/GenBank/DDBJ whole genome shotgun (WGS) entry which is preliminary data.</text>
</comment>
<protein>
    <submittedName>
        <fullName evidence="2">Uncharacterized protein</fullName>
    </submittedName>
</protein>
<name>A0A918A2M8_9ACTN</name>
<organism evidence="2 3">
    <name type="scientific">Nonomuraea glycinis</name>
    <dbReference type="NCBI Taxonomy" id="2047744"/>
    <lineage>
        <taxon>Bacteria</taxon>
        <taxon>Bacillati</taxon>
        <taxon>Actinomycetota</taxon>
        <taxon>Actinomycetes</taxon>
        <taxon>Streptosporangiales</taxon>
        <taxon>Streptosporangiaceae</taxon>
        <taxon>Nonomuraea</taxon>
    </lineage>
</organism>
<evidence type="ECO:0000256" key="1">
    <source>
        <dbReference type="SAM" id="MobiDB-lite"/>
    </source>
</evidence>
<feature type="region of interest" description="Disordered" evidence="1">
    <location>
        <begin position="1"/>
        <end position="51"/>
    </location>
</feature>
<keyword evidence="3" id="KW-1185">Reference proteome</keyword>
<dbReference type="EMBL" id="BMNK01000003">
    <property type="protein sequence ID" value="GGP05356.1"/>
    <property type="molecule type" value="Genomic_DNA"/>
</dbReference>
<accession>A0A918A2M8</accession>
<reference evidence="2" key="1">
    <citation type="journal article" date="2014" name="Int. J. Syst. Evol. Microbiol.">
        <title>Complete genome sequence of Corynebacterium casei LMG S-19264T (=DSM 44701T), isolated from a smear-ripened cheese.</title>
        <authorList>
            <consortium name="US DOE Joint Genome Institute (JGI-PGF)"/>
            <person name="Walter F."/>
            <person name="Albersmeier A."/>
            <person name="Kalinowski J."/>
            <person name="Ruckert C."/>
        </authorList>
    </citation>
    <scope>NUCLEOTIDE SEQUENCE</scope>
    <source>
        <strain evidence="2">CGMCC 4.7430</strain>
    </source>
</reference>